<dbReference type="InterPro" id="IPR012337">
    <property type="entry name" value="RNaseH-like_sf"/>
</dbReference>
<accession>A0A8J2MG89</accession>
<evidence type="ECO:0008006" key="3">
    <source>
        <dbReference type="Google" id="ProtNLM"/>
    </source>
</evidence>
<name>A0A8J2MG89_COTCN</name>
<evidence type="ECO:0000313" key="1">
    <source>
        <dbReference type="EMBL" id="CAG5079399.1"/>
    </source>
</evidence>
<evidence type="ECO:0000313" key="2">
    <source>
        <dbReference type="Proteomes" id="UP000786811"/>
    </source>
</evidence>
<sequence length="118" mass="13090">MWIEICNFTRSDGTLQFPNLRLLLSIIRALAHSNTAAERAFSLIPNFKTKKRNNLSHITLNSLCVIKSVSNSGNLRVSEISIDKSYIGLMSSCNLYSKAKKAAPKSLTLYSCESSDDC</sequence>
<gene>
    <name evidence="1" type="ORF">HICCMSTLAB_LOCUS3001</name>
</gene>
<proteinExistence type="predicted"/>
<comment type="caution">
    <text evidence="1">The sequence shown here is derived from an EMBL/GenBank/DDBJ whole genome shotgun (WGS) entry which is preliminary data.</text>
</comment>
<reference evidence="1" key="1">
    <citation type="submission" date="2021-04" db="EMBL/GenBank/DDBJ databases">
        <authorList>
            <person name="Chebbi M.A.C M."/>
        </authorList>
    </citation>
    <scope>NUCLEOTIDE SEQUENCE</scope>
</reference>
<dbReference type="EMBL" id="CAJNRD030001117">
    <property type="protein sequence ID" value="CAG5079399.1"/>
    <property type="molecule type" value="Genomic_DNA"/>
</dbReference>
<organism evidence="1 2">
    <name type="scientific">Cotesia congregata</name>
    <name type="common">Parasitoid wasp</name>
    <name type="synonym">Apanteles congregatus</name>
    <dbReference type="NCBI Taxonomy" id="51543"/>
    <lineage>
        <taxon>Eukaryota</taxon>
        <taxon>Metazoa</taxon>
        <taxon>Ecdysozoa</taxon>
        <taxon>Arthropoda</taxon>
        <taxon>Hexapoda</taxon>
        <taxon>Insecta</taxon>
        <taxon>Pterygota</taxon>
        <taxon>Neoptera</taxon>
        <taxon>Endopterygota</taxon>
        <taxon>Hymenoptera</taxon>
        <taxon>Apocrita</taxon>
        <taxon>Ichneumonoidea</taxon>
        <taxon>Braconidae</taxon>
        <taxon>Microgastrinae</taxon>
        <taxon>Cotesia</taxon>
    </lineage>
</organism>
<keyword evidence="2" id="KW-1185">Reference proteome</keyword>
<protein>
    <recommendedName>
        <fullName evidence="3">HAT C-terminal dimerisation domain-containing protein</fullName>
    </recommendedName>
</protein>
<dbReference type="OrthoDB" id="8046116at2759"/>
<dbReference type="SUPFAM" id="SSF53098">
    <property type="entry name" value="Ribonuclease H-like"/>
    <property type="match status" value="1"/>
</dbReference>
<dbReference type="Proteomes" id="UP000786811">
    <property type="component" value="Unassembled WGS sequence"/>
</dbReference>
<dbReference type="AlphaFoldDB" id="A0A8J2MG89"/>